<evidence type="ECO:0000259" key="1">
    <source>
        <dbReference type="Pfam" id="PF14252"/>
    </source>
</evidence>
<dbReference type="KEGG" id="ptq:P700755_002495"/>
<dbReference type="Proteomes" id="UP000008514">
    <property type="component" value="Chromosome"/>
</dbReference>
<keyword evidence="3" id="KW-1185">Reference proteome</keyword>
<accession>K4IJH0</accession>
<dbReference type="EMBL" id="CP003879">
    <property type="protein sequence ID" value="AFU69256.1"/>
    <property type="molecule type" value="Genomic_DNA"/>
</dbReference>
<name>K4IJH0_PSYTT</name>
<dbReference type="HOGENOM" id="CLU_989974_0_0_10"/>
<reference evidence="2" key="2">
    <citation type="submission" date="2012-09" db="EMBL/GenBank/DDBJ databases">
        <title>The complete sequence of Psychroflexus torquis an extreme psychrophile from sea-ice that is stimulated by light.</title>
        <authorList>
            <person name="Feng S."/>
            <person name="Powell S.M."/>
            <person name="Bowman J.P."/>
        </authorList>
    </citation>
    <scope>NUCLEOTIDE SEQUENCE [LARGE SCALE GENOMIC DNA]</scope>
    <source>
        <strain evidence="2">ATCC 700755</strain>
    </source>
</reference>
<gene>
    <name evidence="2" type="ordered locus">P700755_002495</name>
</gene>
<dbReference type="InterPro" id="IPR025592">
    <property type="entry name" value="DUF4347"/>
</dbReference>
<reference evidence="2" key="1">
    <citation type="submission" date="2006-03" db="EMBL/GenBank/DDBJ databases">
        <authorList>
            <person name="Bowman J."/>
            <person name="Ferriera S."/>
            <person name="Johnson J."/>
            <person name="Kravitz S."/>
            <person name="Halpern A."/>
            <person name="Remington K."/>
            <person name="Beeson K."/>
            <person name="Tran B."/>
            <person name="Rogers Y.-H."/>
            <person name="Friedman R."/>
            <person name="Venter J.C."/>
        </authorList>
    </citation>
    <scope>NUCLEOTIDE SEQUENCE [LARGE SCALE GENOMIC DNA]</scope>
    <source>
        <strain evidence="2">ATCC 700755</strain>
    </source>
</reference>
<sequence>MYKKVNLITELKKQIMIKIIKMILFVLGVGSFAATASTVETDSLCESCTSRPLLKEAMPIADQSLCNKQTVKTDTYYIDKDVVQPEVLSKAINNQNEGVFHLFTHGKPGQLLINDKWLKKEAIAQFINLEFKIQNLEFLNIYGCNFAKGEKGLEALAYLEKQLGISVAASTNVTGKDGDWNLEVGNQFFSDLAVPNYKYNLQKTIASDDFSSGNSSGGSGWVNNWTLTGESSFTGGELFMDGGSPLDVARRPVNLSTVSSAQLSLSGRFEDSNSGFKYIKL</sequence>
<dbReference type="AlphaFoldDB" id="K4IJH0"/>
<dbReference type="Pfam" id="PF14252">
    <property type="entry name" value="DUF4347"/>
    <property type="match status" value="1"/>
</dbReference>
<evidence type="ECO:0000313" key="2">
    <source>
        <dbReference type="EMBL" id="AFU69256.1"/>
    </source>
</evidence>
<dbReference type="eggNOG" id="COG4625">
    <property type="taxonomic scope" value="Bacteria"/>
</dbReference>
<evidence type="ECO:0000313" key="3">
    <source>
        <dbReference type="Proteomes" id="UP000008514"/>
    </source>
</evidence>
<organism evidence="2 3">
    <name type="scientific">Psychroflexus torquis (strain ATCC 700755 / CIP 106069 / ACAM 623)</name>
    <dbReference type="NCBI Taxonomy" id="313595"/>
    <lineage>
        <taxon>Bacteria</taxon>
        <taxon>Pseudomonadati</taxon>
        <taxon>Bacteroidota</taxon>
        <taxon>Flavobacteriia</taxon>
        <taxon>Flavobacteriales</taxon>
        <taxon>Flavobacteriaceae</taxon>
        <taxon>Psychroflexus</taxon>
    </lineage>
</organism>
<proteinExistence type="predicted"/>
<dbReference type="STRING" id="313595.P700755_002495"/>
<feature type="domain" description="DUF4347" evidence="1">
    <location>
        <begin position="63"/>
        <end position="185"/>
    </location>
</feature>
<protein>
    <recommendedName>
        <fullName evidence="1">DUF4347 domain-containing protein</fullName>
    </recommendedName>
</protein>